<name>A0A1A8YUU8_PLAOA</name>
<dbReference type="Proteomes" id="UP000078555">
    <property type="component" value="Unassembled WGS sequence"/>
</dbReference>
<proteinExistence type="predicted"/>
<evidence type="ECO:0000313" key="2">
    <source>
        <dbReference type="EMBL" id="SBT35402.1"/>
    </source>
</evidence>
<dbReference type="Proteomes" id="UP000078550">
    <property type="component" value="Unassembled WGS sequence"/>
</dbReference>
<protein>
    <submittedName>
        <fullName evidence="2">ATP-dependent phosphofructokinase</fullName>
    </submittedName>
</protein>
<feature type="compositionally biased region" description="Basic and acidic residues" evidence="1">
    <location>
        <begin position="88"/>
        <end position="106"/>
    </location>
</feature>
<feature type="region of interest" description="Disordered" evidence="1">
    <location>
        <begin position="88"/>
        <end position="107"/>
    </location>
</feature>
<dbReference type="EMBL" id="FLRD01000083">
    <property type="protein sequence ID" value="SBT35402.1"/>
    <property type="molecule type" value="Genomic_DNA"/>
</dbReference>
<sequence length="168" mass="19428">MNTSACLENSGLFEMINYSSVNRNDKKIRRNFFKICRHLNLNGLIIVWGVHCQRQTTLLGEFFEHIYRQAGGKLNSGETLIMRREGDTDRSKYGEGVDGSTHDGEHPTYAVVSDLSDDEIKKKIPRKKNKKAKKKTKIVNAPKTVYNEMKHAFVDCFPPFRYYRVHSL</sequence>
<dbReference type="AlphaFoldDB" id="A0A1A8YUU8"/>
<keyword evidence="2" id="KW-0418">Kinase</keyword>
<dbReference type="InterPro" id="IPR035966">
    <property type="entry name" value="PKF_sf"/>
</dbReference>
<dbReference type="SUPFAM" id="SSF53784">
    <property type="entry name" value="Phosphofructokinase"/>
    <property type="match status" value="1"/>
</dbReference>
<evidence type="ECO:0000313" key="5">
    <source>
        <dbReference type="Proteomes" id="UP000078555"/>
    </source>
</evidence>
<accession>A0A1A8YUU8</accession>
<keyword evidence="2" id="KW-0808">Transferase</keyword>
<organism evidence="2 5">
    <name type="scientific">Plasmodium ovale wallikeri</name>
    <dbReference type="NCBI Taxonomy" id="864142"/>
    <lineage>
        <taxon>Eukaryota</taxon>
        <taxon>Sar</taxon>
        <taxon>Alveolata</taxon>
        <taxon>Apicomplexa</taxon>
        <taxon>Aconoidasida</taxon>
        <taxon>Haemosporida</taxon>
        <taxon>Plasmodiidae</taxon>
        <taxon>Plasmodium</taxon>
        <taxon>Plasmodium (Plasmodium)</taxon>
    </lineage>
</organism>
<keyword evidence="5" id="KW-1185">Reference proteome</keyword>
<evidence type="ECO:0000313" key="3">
    <source>
        <dbReference type="EMBL" id="SBT35907.1"/>
    </source>
</evidence>
<reference evidence="2" key="2">
    <citation type="submission" date="2016-05" db="EMBL/GenBank/DDBJ databases">
        <authorList>
            <person name="Lavstsen T."/>
            <person name="Jespersen J.S."/>
        </authorList>
    </citation>
    <scope>NUCLEOTIDE SEQUENCE [LARGE SCALE GENOMIC DNA]</scope>
</reference>
<dbReference type="GO" id="GO:0003872">
    <property type="term" value="F:6-phosphofructokinase activity"/>
    <property type="evidence" value="ECO:0007669"/>
    <property type="project" value="InterPro"/>
</dbReference>
<gene>
    <name evidence="2" type="ORF">POVWA1_027130</name>
    <name evidence="3" type="ORF">POVWA2_027290</name>
</gene>
<reference evidence="4 5" key="1">
    <citation type="submission" date="2016-05" db="EMBL/GenBank/DDBJ databases">
        <authorList>
            <person name="Naeem Raeece"/>
        </authorList>
    </citation>
    <scope>NUCLEOTIDE SEQUENCE [LARGE SCALE GENOMIC DNA]</scope>
</reference>
<dbReference type="EMBL" id="FLRE01000110">
    <property type="protein sequence ID" value="SBT35907.1"/>
    <property type="molecule type" value="Genomic_DNA"/>
</dbReference>
<evidence type="ECO:0000256" key="1">
    <source>
        <dbReference type="SAM" id="MobiDB-lite"/>
    </source>
</evidence>
<evidence type="ECO:0000313" key="4">
    <source>
        <dbReference type="Proteomes" id="UP000078550"/>
    </source>
</evidence>